<feature type="transmembrane region" description="Helical" evidence="5">
    <location>
        <begin position="287"/>
        <end position="305"/>
    </location>
</feature>
<keyword evidence="9" id="KW-1185">Reference proteome</keyword>
<evidence type="ECO:0000256" key="1">
    <source>
        <dbReference type="ARBA" id="ARBA00022723"/>
    </source>
</evidence>
<dbReference type="Gene3D" id="3.30.40.10">
    <property type="entry name" value="Zinc/RING finger domain, C3HC4 (zinc finger)"/>
    <property type="match status" value="1"/>
</dbReference>
<sequence>MDREEDTVLAGQFDRGRSDNSSSSVNGVASESMISVNSEERDSTCVTGGNGALEKLDSELGASKLITNGHEQVVKKEDIDQYGGSDVPHEVDRGANEDSSTLGGGIVPEIVIVINSNEALSVGGDDGGLEARIREPVLSKVSTKEVNKTVSEPEKTSCVIDVKCSSGKGFGENLDVEWVCRICHLGSEPSSHVTVRITGDVNMMSMMDLIQLGCGCKDELGIAHGYCAEAWFKIRGNRLCEICGKTAKNVTGVGDNGFMEEWNGRRSIGGSGNPSNRGRGCWCGQPFCNFLMVCLVIGFVLPWFFRVNMF</sequence>
<dbReference type="InterPro" id="IPR011016">
    <property type="entry name" value="Znf_RING-CH"/>
</dbReference>
<keyword evidence="5" id="KW-0472">Membrane</keyword>
<dbReference type="PROSITE" id="PS51292">
    <property type="entry name" value="ZF_RING_CH"/>
    <property type="match status" value="1"/>
</dbReference>
<evidence type="ECO:0000313" key="7">
    <source>
        <dbReference type="EMBL" id="KAG6638853.1"/>
    </source>
</evidence>
<dbReference type="PANTHER" id="PTHR46214:SF8">
    <property type="entry name" value="RING_FYVE_PHD ZINC FINGER SUPERFAMILY PROTEIN"/>
    <property type="match status" value="1"/>
</dbReference>
<evidence type="ECO:0000256" key="5">
    <source>
        <dbReference type="SAM" id="Phobius"/>
    </source>
</evidence>
<dbReference type="Proteomes" id="UP000811246">
    <property type="component" value="Chromosome 10"/>
</dbReference>
<dbReference type="SUPFAM" id="SSF57850">
    <property type="entry name" value="RING/U-box"/>
    <property type="match status" value="1"/>
</dbReference>
<dbReference type="GO" id="GO:0008270">
    <property type="term" value="F:zinc ion binding"/>
    <property type="evidence" value="ECO:0007669"/>
    <property type="project" value="UniProtKB-KW"/>
</dbReference>
<feature type="compositionally biased region" description="Low complexity" evidence="4">
    <location>
        <begin position="19"/>
        <end position="28"/>
    </location>
</feature>
<comment type="caution">
    <text evidence="7">The sequence shown here is derived from an EMBL/GenBank/DDBJ whole genome shotgun (WGS) entry which is preliminary data.</text>
</comment>
<proteinExistence type="predicted"/>
<evidence type="ECO:0000256" key="4">
    <source>
        <dbReference type="SAM" id="MobiDB-lite"/>
    </source>
</evidence>
<dbReference type="SMART" id="SM00744">
    <property type="entry name" value="RINGv"/>
    <property type="match status" value="1"/>
</dbReference>
<evidence type="ECO:0000313" key="9">
    <source>
        <dbReference type="Proteomes" id="UP000811609"/>
    </source>
</evidence>
<dbReference type="EMBL" id="CM031834">
    <property type="protein sequence ID" value="KAG6691339.1"/>
    <property type="molecule type" value="Genomic_DNA"/>
</dbReference>
<accession>A0A8T1PBE3</accession>
<reference evidence="7" key="1">
    <citation type="submission" date="2020-12" db="EMBL/GenBank/DDBJ databases">
        <title>WGS assembly of Carya illinoinensis cv. Pawnee.</title>
        <authorList>
            <person name="Platts A."/>
            <person name="Shu S."/>
            <person name="Wright S."/>
            <person name="Barry K."/>
            <person name="Edger P."/>
            <person name="Pires J.C."/>
            <person name="Schmutz J."/>
        </authorList>
    </citation>
    <scope>NUCLEOTIDE SEQUENCE</scope>
    <source>
        <tissue evidence="7">Leaf</tissue>
    </source>
</reference>
<dbReference type="OrthoDB" id="1734943at2759"/>
<evidence type="ECO:0000256" key="3">
    <source>
        <dbReference type="ARBA" id="ARBA00022833"/>
    </source>
</evidence>
<keyword evidence="5" id="KW-1133">Transmembrane helix</keyword>
<dbReference type="Pfam" id="PF12906">
    <property type="entry name" value="RINGv"/>
    <property type="match status" value="1"/>
</dbReference>
<dbReference type="Proteomes" id="UP000811609">
    <property type="component" value="Chromosome 10"/>
</dbReference>
<keyword evidence="2" id="KW-0863">Zinc-finger</keyword>
<organism evidence="7 9">
    <name type="scientific">Carya illinoinensis</name>
    <name type="common">Pecan</name>
    <dbReference type="NCBI Taxonomy" id="32201"/>
    <lineage>
        <taxon>Eukaryota</taxon>
        <taxon>Viridiplantae</taxon>
        <taxon>Streptophyta</taxon>
        <taxon>Embryophyta</taxon>
        <taxon>Tracheophyta</taxon>
        <taxon>Spermatophyta</taxon>
        <taxon>Magnoliopsida</taxon>
        <taxon>eudicotyledons</taxon>
        <taxon>Gunneridae</taxon>
        <taxon>Pentapetalae</taxon>
        <taxon>rosids</taxon>
        <taxon>fabids</taxon>
        <taxon>Fagales</taxon>
        <taxon>Juglandaceae</taxon>
        <taxon>Carya</taxon>
    </lineage>
</organism>
<evidence type="ECO:0000259" key="6">
    <source>
        <dbReference type="PROSITE" id="PS51292"/>
    </source>
</evidence>
<protein>
    <recommendedName>
        <fullName evidence="6">RING-CH-type domain-containing protein</fullName>
    </recommendedName>
</protein>
<feature type="domain" description="RING-CH-type" evidence="6">
    <location>
        <begin position="172"/>
        <end position="250"/>
    </location>
</feature>
<keyword evidence="1" id="KW-0479">Metal-binding</keyword>
<evidence type="ECO:0000256" key="2">
    <source>
        <dbReference type="ARBA" id="ARBA00022771"/>
    </source>
</evidence>
<dbReference type="InterPro" id="IPR013083">
    <property type="entry name" value="Znf_RING/FYVE/PHD"/>
</dbReference>
<gene>
    <name evidence="7" type="ORF">CIPAW_10G061200</name>
    <name evidence="8" type="ORF">I3842_10G060600</name>
</gene>
<keyword evidence="3" id="KW-0862">Zinc</keyword>
<evidence type="ECO:0000313" key="8">
    <source>
        <dbReference type="EMBL" id="KAG6691339.1"/>
    </source>
</evidence>
<keyword evidence="5" id="KW-0812">Transmembrane</keyword>
<dbReference type="PANTHER" id="PTHR46214">
    <property type="entry name" value="ZINC FINGER, RING-CH-TYPE"/>
    <property type="match status" value="1"/>
</dbReference>
<reference evidence="8" key="2">
    <citation type="submission" date="2021-01" db="EMBL/GenBank/DDBJ databases">
        <authorList>
            <person name="Lovell J.T."/>
            <person name="Bentley N."/>
            <person name="Bhattarai G."/>
            <person name="Jenkins J.W."/>
            <person name="Sreedasyam A."/>
            <person name="Alarcon Y."/>
            <person name="Bock C."/>
            <person name="Boston L."/>
            <person name="Carlson J."/>
            <person name="Cervantes K."/>
            <person name="Clermont K."/>
            <person name="Krom N."/>
            <person name="Kubenka K."/>
            <person name="Mamidi S."/>
            <person name="Mattison C."/>
            <person name="Monteros M."/>
            <person name="Pisani C."/>
            <person name="Plott C."/>
            <person name="Rajasekar S."/>
            <person name="Rhein H.S."/>
            <person name="Rohla C."/>
            <person name="Song M."/>
            <person name="Hilaire R.S."/>
            <person name="Shu S."/>
            <person name="Wells L."/>
            <person name="Wang X."/>
            <person name="Webber J."/>
            <person name="Heerema R.J."/>
            <person name="Klein P."/>
            <person name="Conner P."/>
            <person name="Grauke L."/>
            <person name="Grimwood J."/>
            <person name="Schmutz J."/>
            <person name="Randall J.J."/>
        </authorList>
    </citation>
    <scope>NUCLEOTIDE SEQUENCE</scope>
    <source>
        <tissue evidence="8">Leaf</tissue>
    </source>
</reference>
<name>A0A8T1PBE3_CARIL</name>
<dbReference type="AlphaFoldDB" id="A0A8T1PBE3"/>
<feature type="region of interest" description="Disordered" evidence="4">
    <location>
        <begin position="1"/>
        <end position="50"/>
    </location>
</feature>
<dbReference type="EMBL" id="CM031818">
    <property type="protein sequence ID" value="KAG6638853.1"/>
    <property type="molecule type" value="Genomic_DNA"/>
</dbReference>